<keyword evidence="3" id="KW-1185">Reference proteome</keyword>
<reference evidence="2 3" key="1">
    <citation type="journal article" date="2024" name="Ann. Entomol. Soc. Am.">
        <title>Genomic analyses of the southern and eastern yellowjacket wasps (Hymenoptera: Vespidae) reveal evolutionary signatures of social life.</title>
        <authorList>
            <person name="Catto M.A."/>
            <person name="Caine P.B."/>
            <person name="Orr S.E."/>
            <person name="Hunt B.G."/>
            <person name="Goodisman M.A.D."/>
        </authorList>
    </citation>
    <scope>NUCLEOTIDE SEQUENCE [LARGE SCALE GENOMIC DNA]</scope>
    <source>
        <strain evidence="2">232</strain>
        <tissue evidence="2">Head and thorax</tissue>
    </source>
</reference>
<protein>
    <submittedName>
        <fullName evidence="2">Uncharacterized protein</fullName>
    </submittedName>
</protein>
<feature type="signal peptide" evidence="1">
    <location>
        <begin position="1"/>
        <end position="17"/>
    </location>
</feature>
<evidence type="ECO:0000313" key="2">
    <source>
        <dbReference type="EMBL" id="KAL2735070.1"/>
    </source>
</evidence>
<name>A0ABD2BR63_VESMC</name>
<dbReference type="AlphaFoldDB" id="A0ABD2BR63"/>
<sequence length="110" mass="12183">MSRVLSNFGLLGLAVQAGSPDYNLVGTCPLWFGTVRFESERSLFLKLKTERPRENWLSQVGDRSSWTLKSLHANLAFMLFTVILRKLDVGDLPLEAESNAKGIGTCHGSN</sequence>
<keyword evidence="1" id="KW-0732">Signal</keyword>
<feature type="chain" id="PRO_5044887019" evidence="1">
    <location>
        <begin position="18"/>
        <end position="110"/>
    </location>
</feature>
<dbReference type="EMBL" id="JAYRBN010000067">
    <property type="protein sequence ID" value="KAL2735070.1"/>
    <property type="molecule type" value="Genomic_DNA"/>
</dbReference>
<evidence type="ECO:0000256" key="1">
    <source>
        <dbReference type="SAM" id="SignalP"/>
    </source>
</evidence>
<comment type="caution">
    <text evidence="2">The sequence shown here is derived from an EMBL/GenBank/DDBJ whole genome shotgun (WGS) entry which is preliminary data.</text>
</comment>
<evidence type="ECO:0000313" key="3">
    <source>
        <dbReference type="Proteomes" id="UP001607303"/>
    </source>
</evidence>
<organism evidence="2 3">
    <name type="scientific">Vespula maculifrons</name>
    <name type="common">Eastern yellow jacket</name>
    <name type="synonym">Wasp</name>
    <dbReference type="NCBI Taxonomy" id="7453"/>
    <lineage>
        <taxon>Eukaryota</taxon>
        <taxon>Metazoa</taxon>
        <taxon>Ecdysozoa</taxon>
        <taxon>Arthropoda</taxon>
        <taxon>Hexapoda</taxon>
        <taxon>Insecta</taxon>
        <taxon>Pterygota</taxon>
        <taxon>Neoptera</taxon>
        <taxon>Endopterygota</taxon>
        <taxon>Hymenoptera</taxon>
        <taxon>Apocrita</taxon>
        <taxon>Aculeata</taxon>
        <taxon>Vespoidea</taxon>
        <taxon>Vespidae</taxon>
        <taxon>Vespinae</taxon>
        <taxon>Vespula</taxon>
    </lineage>
</organism>
<dbReference type="Proteomes" id="UP001607303">
    <property type="component" value="Unassembled WGS sequence"/>
</dbReference>
<proteinExistence type="predicted"/>
<accession>A0ABD2BR63</accession>
<gene>
    <name evidence="2" type="ORF">V1477_013326</name>
</gene>